<accession>A0ACB6QK26</accession>
<comment type="caution">
    <text evidence="1">The sequence shown here is derived from an EMBL/GenBank/DDBJ whole genome shotgun (WGS) entry which is preliminary data.</text>
</comment>
<reference evidence="1" key="1">
    <citation type="journal article" date="2020" name="Stud. Mycol.">
        <title>101 Dothideomycetes genomes: a test case for predicting lifestyles and emergence of pathogens.</title>
        <authorList>
            <person name="Haridas S."/>
            <person name="Albert R."/>
            <person name="Binder M."/>
            <person name="Bloem J."/>
            <person name="Labutti K."/>
            <person name="Salamov A."/>
            <person name="Andreopoulos B."/>
            <person name="Baker S."/>
            <person name="Barry K."/>
            <person name="Bills G."/>
            <person name="Bluhm B."/>
            <person name="Cannon C."/>
            <person name="Castanera R."/>
            <person name="Culley D."/>
            <person name="Daum C."/>
            <person name="Ezra D."/>
            <person name="Gonzalez J."/>
            <person name="Henrissat B."/>
            <person name="Kuo A."/>
            <person name="Liang C."/>
            <person name="Lipzen A."/>
            <person name="Lutzoni F."/>
            <person name="Magnuson J."/>
            <person name="Mondo S."/>
            <person name="Nolan M."/>
            <person name="Ohm R."/>
            <person name="Pangilinan J."/>
            <person name="Park H.-J."/>
            <person name="Ramirez L."/>
            <person name="Alfaro M."/>
            <person name="Sun H."/>
            <person name="Tritt A."/>
            <person name="Yoshinaga Y."/>
            <person name="Zwiers L.-H."/>
            <person name="Turgeon B."/>
            <person name="Goodwin S."/>
            <person name="Spatafora J."/>
            <person name="Crous P."/>
            <person name="Grigoriev I."/>
        </authorList>
    </citation>
    <scope>NUCLEOTIDE SEQUENCE</scope>
    <source>
        <strain evidence="1">ATCC 200398</strain>
    </source>
</reference>
<keyword evidence="2" id="KW-1185">Reference proteome</keyword>
<evidence type="ECO:0000313" key="2">
    <source>
        <dbReference type="Proteomes" id="UP000799755"/>
    </source>
</evidence>
<proteinExistence type="predicted"/>
<organism evidence="1 2">
    <name type="scientific">Lindgomyces ingoldianus</name>
    <dbReference type="NCBI Taxonomy" id="673940"/>
    <lineage>
        <taxon>Eukaryota</taxon>
        <taxon>Fungi</taxon>
        <taxon>Dikarya</taxon>
        <taxon>Ascomycota</taxon>
        <taxon>Pezizomycotina</taxon>
        <taxon>Dothideomycetes</taxon>
        <taxon>Pleosporomycetidae</taxon>
        <taxon>Pleosporales</taxon>
        <taxon>Lindgomycetaceae</taxon>
        <taxon>Lindgomyces</taxon>
    </lineage>
</organism>
<dbReference type="EMBL" id="MU003521">
    <property type="protein sequence ID" value="KAF2467353.1"/>
    <property type="molecule type" value="Genomic_DNA"/>
</dbReference>
<protein>
    <submittedName>
        <fullName evidence="1">MFS general substrate transporter</fullName>
    </submittedName>
</protein>
<dbReference type="Proteomes" id="UP000799755">
    <property type="component" value="Unassembled WGS sequence"/>
</dbReference>
<name>A0ACB6QK26_9PLEO</name>
<gene>
    <name evidence="1" type="ORF">BDR25DRAFT_267521</name>
</gene>
<sequence length="517" mass="55485">MTIMSEQTRRKTRVVSVVAATAISLACGTNYAYSAWAPQFAEKLQLSATQSNIIGTSANIGMYASGIPMGLITDRKSPRLAAVIGMFALAIGYFPIHTAFQKGAGSMSVALISFCSFLTGVGSCAAFQGALKTATLNWPQHRGTATAFPLAAFGLSAFFYTVISGIAFPGNTSGYLLLLSLGTSLLVLVSIPFLHVVDHPSAYSALPTTERPRRDSNLLHRTKSNGSKHSSSSIPQPEPTDSDEQDGDADENSSLMSGPGDIPPEDEARSHSAQNSQWLDVTGLALLYKIEFWHLWTVMGLLTGVGLMTINNIGHDVQALWNHYDDTANKDFVAHRQLMHVSIISVCSFLGRLSSGIGSDIIVKKLHGSRFWCAAVSATVFMLGQVAAIQIENPNLLWAVSGLSGLAYGILFGVFPTLVADAFGAGGFAVNWGFMTLAPVTSGNIYNLCYGAIYDAHSEVQPSGERSCSEGLNCYKAAYYVTFASSFLGILACLWGIHHEHVLKRRDEVEHQGHRDA</sequence>
<evidence type="ECO:0000313" key="1">
    <source>
        <dbReference type="EMBL" id="KAF2467353.1"/>
    </source>
</evidence>